<evidence type="ECO:0000313" key="1">
    <source>
        <dbReference type="EMBL" id="GAH79181.1"/>
    </source>
</evidence>
<gene>
    <name evidence="1" type="ORF">S03H2_62720</name>
</gene>
<name>X1I9T7_9ZZZZ</name>
<dbReference type="GO" id="GO:0003677">
    <property type="term" value="F:DNA binding"/>
    <property type="evidence" value="ECO:0007669"/>
    <property type="project" value="InterPro"/>
</dbReference>
<comment type="caution">
    <text evidence="1">The sequence shown here is derived from an EMBL/GenBank/DDBJ whole genome shotgun (WGS) entry which is preliminary data.</text>
</comment>
<protein>
    <recommendedName>
        <fullName evidence="2">HTH cro/C1-type domain-containing protein</fullName>
    </recommendedName>
</protein>
<organism evidence="1">
    <name type="scientific">marine sediment metagenome</name>
    <dbReference type="NCBI Taxonomy" id="412755"/>
    <lineage>
        <taxon>unclassified sequences</taxon>
        <taxon>metagenomes</taxon>
        <taxon>ecological metagenomes</taxon>
    </lineage>
</organism>
<dbReference type="AlphaFoldDB" id="X1I9T7"/>
<proteinExistence type="predicted"/>
<reference evidence="1" key="1">
    <citation type="journal article" date="2014" name="Front. Microbiol.">
        <title>High frequency of phylogenetically diverse reductive dehalogenase-homologous genes in deep subseafloor sedimentary metagenomes.</title>
        <authorList>
            <person name="Kawai M."/>
            <person name="Futagami T."/>
            <person name="Toyoda A."/>
            <person name="Takaki Y."/>
            <person name="Nishi S."/>
            <person name="Hori S."/>
            <person name="Arai W."/>
            <person name="Tsubouchi T."/>
            <person name="Morono Y."/>
            <person name="Uchiyama I."/>
            <person name="Ito T."/>
            <person name="Fujiyama A."/>
            <person name="Inagaki F."/>
            <person name="Takami H."/>
        </authorList>
    </citation>
    <scope>NUCLEOTIDE SEQUENCE</scope>
    <source>
        <strain evidence="1">Expedition CK06-06</strain>
    </source>
</reference>
<accession>X1I9T7</accession>
<dbReference type="InterPro" id="IPR010982">
    <property type="entry name" value="Lambda_DNA-bd_dom_sf"/>
</dbReference>
<evidence type="ECO:0008006" key="2">
    <source>
        <dbReference type="Google" id="ProtNLM"/>
    </source>
</evidence>
<dbReference type="SUPFAM" id="SSF47413">
    <property type="entry name" value="lambda repressor-like DNA-binding domains"/>
    <property type="match status" value="1"/>
</dbReference>
<dbReference type="EMBL" id="BARU01040584">
    <property type="protein sequence ID" value="GAH79181.1"/>
    <property type="molecule type" value="Genomic_DNA"/>
</dbReference>
<sequence>MTKLIKLNHILFKNDIKALTLAVNIGMSTTFLSQCIRGRRSVPEKYKKRILAYLQKKVDPKLEEKDIFEKGKIINENY</sequence>